<evidence type="ECO:0000256" key="1">
    <source>
        <dbReference type="ARBA" id="ARBA00004604"/>
    </source>
</evidence>
<dbReference type="PANTHER" id="PTHR13028">
    <property type="entry name" value="RRNA PROCESSING PROTEIN EBNA1-BINDING PROTEIN-RELATED"/>
    <property type="match status" value="1"/>
</dbReference>
<feature type="compositionally biased region" description="Basic residues" evidence="6">
    <location>
        <begin position="272"/>
        <end position="285"/>
    </location>
</feature>
<dbReference type="GO" id="GO:0030687">
    <property type="term" value="C:preribosome, large subunit precursor"/>
    <property type="evidence" value="ECO:0007669"/>
    <property type="project" value="TreeGrafter"/>
</dbReference>
<keyword evidence="3" id="KW-0690">Ribosome biogenesis</keyword>
<feature type="region of interest" description="Disordered" evidence="6">
    <location>
        <begin position="1"/>
        <end position="22"/>
    </location>
</feature>
<dbReference type="GO" id="GO:0034399">
    <property type="term" value="C:nuclear periphery"/>
    <property type="evidence" value="ECO:0007669"/>
    <property type="project" value="TreeGrafter"/>
</dbReference>
<sequence>MDAVFGLRDRESMEQQPTRNNKKRMLEKLDEIKLGKAQGYDSLPWDTLQVVTSTKNLEEELKGQTEDDFTRETAIVDQALEAADLGYAELKKMGVPYIRPDDYFAEMVKTDDHMDRVRKKLLAEKAKVEGIEERRRVREMKKYGKEIQKQKEKERQQQKKATLDAVKQWKKDGGSGGGLDEDGFLESLEKGKKGSSSSSSSQAPGSRKRKSQKQQQKDEKYGYGGPKKRMKKNTAESTNDTKGFSVRRNKSVPADLHHRLPKKKQQQLQKASSKKRPGKNKRRNG</sequence>
<keyword evidence="4" id="KW-0175">Coiled coil</keyword>
<comment type="similarity">
    <text evidence="2">Belongs to the EBP2 family.</text>
</comment>
<dbReference type="EMBL" id="HBKR01026396">
    <property type="protein sequence ID" value="CAE2319163.1"/>
    <property type="molecule type" value="Transcribed_RNA"/>
</dbReference>
<evidence type="ECO:0000256" key="4">
    <source>
        <dbReference type="ARBA" id="ARBA00023054"/>
    </source>
</evidence>
<evidence type="ECO:0000313" key="7">
    <source>
        <dbReference type="EMBL" id="CAE2319163.1"/>
    </source>
</evidence>
<dbReference type="Pfam" id="PF05890">
    <property type="entry name" value="Ebp2"/>
    <property type="match status" value="1"/>
</dbReference>
<dbReference type="GO" id="GO:0005730">
    <property type="term" value="C:nucleolus"/>
    <property type="evidence" value="ECO:0007669"/>
    <property type="project" value="UniProtKB-SubCell"/>
</dbReference>
<name>A0A7S4LAQ5_9EUKA</name>
<dbReference type="GO" id="GO:0006364">
    <property type="term" value="P:rRNA processing"/>
    <property type="evidence" value="ECO:0007669"/>
    <property type="project" value="TreeGrafter"/>
</dbReference>
<reference evidence="7" key="1">
    <citation type="submission" date="2021-01" db="EMBL/GenBank/DDBJ databases">
        <authorList>
            <person name="Corre E."/>
            <person name="Pelletier E."/>
            <person name="Niang G."/>
            <person name="Scheremetjew M."/>
            <person name="Finn R."/>
            <person name="Kale V."/>
            <person name="Holt S."/>
            <person name="Cochrane G."/>
            <person name="Meng A."/>
            <person name="Brown T."/>
            <person name="Cohen L."/>
        </authorList>
    </citation>
    <scope>NUCLEOTIDE SEQUENCE</scope>
    <source>
        <strain evidence="7">SoJaBio B1-5/56/2</strain>
    </source>
</reference>
<evidence type="ECO:0000256" key="6">
    <source>
        <dbReference type="SAM" id="MobiDB-lite"/>
    </source>
</evidence>
<comment type="subcellular location">
    <subcellularLocation>
        <location evidence="1">Nucleus</location>
        <location evidence="1">Nucleolus</location>
    </subcellularLocation>
</comment>
<feature type="compositionally biased region" description="Basic and acidic residues" evidence="6">
    <location>
        <begin position="133"/>
        <end position="157"/>
    </location>
</feature>
<accession>A0A7S4LAQ5</accession>
<dbReference type="GO" id="GO:0042273">
    <property type="term" value="P:ribosomal large subunit biogenesis"/>
    <property type="evidence" value="ECO:0007669"/>
    <property type="project" value="TreeGrafter"/>
</dbReference>
<dbReference type="AlphaFoldDB" id="A0A7S4LAQ5"/>
<dbReference type="InterPro" id="IPR008610">
    <property type="entry name" value="Ebp2"/>
</dbReference>
<organism evidence="7">
    <name type="scientific">Paramoeba aestuarina</name>
    <dbReference type="NCBI Taxonomy" id="180227"/>
    <lineage>
        <taxon>Eukaryota</taxon>
        <taxon>Amoebozoa</taxon>
        <taxon>Discosea</taxon>
        <taxon>Flabellinia</taxon>
        <taxon>Dactylopodida</taxon>
        <taxon>Paramoebidae</taxon>
        <taxon>Paramoeba</taxon>
    </lineage>
</organism>
<evidence type="ECO:0000256" key="2">
    <source>
        <dbReference type="ARBA" id="ARBA00007336"/>
    </source>
</evidence>
<feature type="region of interest" description="Disordered" evidence="6">
    <location>
        <begin position="133"/>
        <end position="285"/>
    </location>
</feature>
<evidence type="ECO:0000256" key="5">
    <source>
        <dbReference type="ARBA" id="ARBA00023242"/>
    </source>
</evidence>
<proteinExistence type="inferred from homology"/>
<gene>
    <name evidence="7" type="ORF">NAES01612_LOCUS17300</name>
</gene>
<protein>
    <recommendedName>
        <fullName evidence="8">rRNA-processing protein EBP2</fullName>
    </recommendedName>
</protein>
<keyword evidence="5" id="KW-0539">Nucleus</keyword>
<dbReference type="PANTHER" id="PTHR13028:SF0">
    <property type="entry name" value="RRNA-PROCESSING PROTEIN EBP2-RELATED"/>
    <property type="match status" value="1"/>
</dbReference>
<evidence type="ECO:0000256" key="3">
    <source>
        <dbReference type="ARBA" id="ARBA00022517"/>
    </source>
</evidence>
<evidence type="ECO:0008006" key="8">
    <source>
        <dbReference type="Google" id="ProtNLM"/>
    </source>
</evidence>